<evidence type="ECO:0000313" key="2">
    <source>
        <dbReference type="Proteomes" id="UP000789702"/>
    </source>
</evidence>
<dbReference type="EMBL" id="CAJVPU010046678">
    <property type="protein sequence ID" value="CAG8752107.1"/>
    <property type="molecule type" value="Genomic_DNA"/>
</dbReference>
<protein>
    <submittedName>
        <fullName evidence="1">3512_t:CDS:1</fullName>
    </submittedName>
</protein>
<keyword evidence="2" id="KW-1185">Reference proteome</keyword>
<reference evidence="1" key="1">
    <citation type="submission" date="2021-06" db="EMBL/GenBank/DDBJ databases">
        <authorList>
            <person name="Kallberg Y."/>
            <person name="Tangrot J."/>
            <person name="Rosling A."/>
        </authorList>
    </citation>
    <scope>NUCLEOTIDE SEQUENCE</scope>
    <source>
        <strain evidence="1">IL203A</strain>
    </source>
</reference>
<dbReference type="Proteomes" id="UP000789702">
    <property type="component" value="Unassembled WGS sequence"/>
</dbReference>
<name>A0ACA9QHS4_9GLOM</name>
<proteinExistence type="predicted"/>
<comment type="caution">
    <text evidence="1">The sequence shown here is derived from an EMBL/GenBank/DDBJ whole genome shotgun (WGS) entry which is preliminary data.</text>
</comment>
<feature type="non-terminal residue" evidence="1">
    <location>
        <position position="115"/>
    </location>
</feature>
<evidence type="ECO:0000313" key="1">
    <source>
        <dbReference type="EMBL" id="CAG8752107.1"/>
    </source>
</evidence>
<organism evidence="1 2">
    <name type="scientific">Dentiscutata heterogama</name>
    <dbReference type="NCBI Taxonomy" id="1316150"/>
    <lineage>
        <taxon>Eukaryota</taxon>
        <taxon>Fungi</taxon>
        <taxon>Fungi incertae sedis</taxon>
        <taxon>Mucoromycota</taxon>
        <taxon>Glomeromycotina</taxon>
        <taxon>Glomeromycetes</taxon>
        <taxon>Diversisporales</taxon>
        <taxon>Gigasporaceae</taxon>
        <taxon>Dentiscutata</taxon>
    </lineage>
</organism>
<sequence length="115" mass="12381">MVRRCPKKGNSRQHRIDAIAVTQESSGKEEPQALIAVDSTEALTFSIKLHSPNGADLLTTALIDSGASSCFLNTTLAQEHSISTIKKPTPLSVKVIDGREVEFGAVTHETEPLQL</sequence>
<gene>
    <name evidence="1" type="ORF">DHETER_LOCUS14706</name>
</gene>
<accession>A0ACA9QHS4</accession>